<protein>
    <submittedName>
        <fullName evidence="1">Uncharacterized protein</fullName>
    </submittedName>
</protein>
<name>A0A0F9U6I5_9ZZZZ</name>
<reference evidence="1" key="1">
    <citation type="journal article" date="2015" name="Nature">
        <title>Complex archaea that bridge the gap between prokaryotes and eukaryotes.</title>
        <authorList>
            <person name="Spang A."/>
            <person name="Saw J.H."/>
            <person name="Jorgensen S.L."/>
            <person name="Zaremba-Niedzwiedzka K."/>
            <person name="Martijn J."/>
            <person name="Lind A.E."/>
            <person name="van Eijk R."/>
            <person name="Schleper C."/>
            <person name="Guy L."/>
            <person name="Ettema T.J."/>
        </authorList>
    </citation>
    <scope>NUCLEOTIDE SEQUENCE</scope>
</reference>
<dbReference type="AlphaFoldDB" id="A0A0F9U6I5"/>
<evidence type="ECO:0000313" key="1">
    <source>
        <dbReference type="EMBL" id="KKN88800.1"/>
    </source>
</evidence>
<proteinExistence type="predicted"/>
<sequence>MKVLDLFERIVFSAKRLVLDHDLSDEEAREIAEATDKVNKVRGKYTDRKLVEVEGDME</sequence>
<gene>
    <name evidence="1" type="ORF">LCGC14_0244070</name>
</gene>
<accession>A0A0F9U6I5</accession>
<dbReference type="EMBL" id="LAZR01000125">
    <property type="protein sequence ID" value="KKN88800.1"/>
    <property type="molecule type" value="Genomic_DNA"/>
</dbReference>
<organism evidence="1">
    <name type="scientific">marine sediment metagenome</name>
    <dbReference type="NCBI Taxonomy" id="412755"/>
    <lineage>
        <taxon>unclassified sequences</taxon>
        <taxon>metagenomes</taxon>
        <taxon>ecological metagenomes</taxon>
    </lineage>
</organism>
<comment type="caution">
    <text evidence="1">The sequence shown here is derived from an EMBL/GenBank/DDBJ whole genome shotgun (WGS) entry which is preliminary data.</text>
</comment>